<keyword evidence="6 12" id="KW-0347">Helicase</keyword>
<organism evidence="15 16">
    <name type="scientific">Candidatus Nitrosymbiomonas proteolyticus</name>
    <dbReference type="NCBI Taxonomy" id="2608984"/>
    <lineage>
        <taxon>Bacteria</taxon>
        <taxon>Bacillati</taxon>
        <taxon>Armatimonadota</taxon>
        <taxon>Armatimonadota incertae sedis</taxon>
        <taxon>Candidatus Nitrosymbiomonas</taxon>
    </lineage>
</organism>
<keyword evidence="4 12" id="KW-0547">Nucleotide-binding</keyword>
<feature type="domain" description="RecA family profile 1" evidence="13">
    <location>
        <begin position="182"/>
        <end position="366"/>
    </location>
</feature>
<dbReference type="GO" id="GO:0140664">
    <property type="term" value="F:ATP-dependent DNA damage sensor activity"/>
    <property type="evidence" value="ECO:0007669"/>
    <property type="project" value="InterPro"/>
</dbReference>
<dbReference type="Proteomes" id="UP000662873">
    <property type="component" value="Chromosome"/>
</dbReference>
<evidence type="ECO:0000256" key="7">
    <source>
        <dbReference type="ARBA" id="ARBA00022840"/>
    </source>
</evidence>
<feature type="domain" description="SF4 helicase" evidence="14">
    <location>
        <begin position="179"/>
        <end position="455"/>
    </location>
</feature>
<dbReference type="InterPro" id="IPR007692">
    <property type="entry name" value="DNA_helicase_DnaB"/>
</dbReference>
<dbReference type="EC" id="5.6.2.3" evidence="11 12"/>
<dbReference type="EMBL" id="AP021858">
    <property type="protein sequence ID" value="BBO22496.1"/>
    <property type="molecule type" value="Genomic_DNA"/>
</dbReference>
<keyword evidence="7 12" id="KW-0067">ATP-binding</keyword>
<dbReference type="Pfam" id="PF03796">
    <property type="entry name" value="DnaB_C"/>
    <property type="match status" value="1"/>
</dbReference>
<name>A0A809S1Z9_9BACT</name>
<evidence type="ECO:0000256" key="1">
    <source>
        <dbReference type="ARBA" id="ARBA00008428"/>
    </source>
</evidence>
<dbReference type="PROSITE" id="PS50162">
    <property type="entry name" value="RECA_2"/>
    <property type="match status" value="1"/>
</dbReference>
<evidence type="ECO:0000256" key="11">
    <source>
        <dbReference type="NCBIfam" id="TIGR00665"/>
    </source>
</evidence>
<keyword evidence="3 12" id="KW-0235">DNA replication</keyword>
<dbReference type="CDD" id="cd00984">
    <property type="entry name" value="DnaB_C"/>
    <property type="match status" value="1"/>
</dbReference>
<dbReference type="GO" id="GO:1990077">
    <property type="term" value="C:primosome complex"/>
    <property type="evidence" value="ECO:0007669"/>
    <property type="project" value="UniProtKB-UniRule"/>
</dbReference>
<dbReference type="InterPro" id="IPR007694">
    <property type="entry name" value="DNA_helicase_DnaB-like_C"/>
</dbReference>
<dbReference type="GO" id="GO:0043139">
    <property type="term" value="F:5'-3' DNA helicase activity"/>
    <property type="evidence" value="ECO:0007669"/>
    <property type="project" value="UniProtKB-EC"/>
</dbReference>
<dbReference type="InterPro" id="IPR027417">
    <property type="entry name" value="P-loop_NTPase"/>
</dbReference>
<dbReference type="GO" id="GO:0005524">
    <property type="term" value="F:ATP binding"/>
    <property type="evidence" value="ECO:0007669"/>
    <property type="project" value="UniProtKB-UniRule"/>
</dbReference>
<evidence type="ECO:0000256" key="8">
    <source>
        <dbReference type="ARBA" id="ARBA00023125"/>
    </source>
</evidence>
<dbReference type="Gene3D" id="1.10.860.10">
    <property type="entry name" value="DNAb Helicase, Chain A"/>
    <property type="match status" value="1"/>
</dbReference>
<keyword evidence="9" id="KW-0413">Isomerase</keyword>
<comment type="function">
    <text evidence="12">The main replicative DNA helicase, it participates in initiation and elongation during chromosome replication. Travels ahead of the DNA replisome, separating dsDNA into templates for DNA synthesis. A processive ATP-dependent 5'-3' DNA helicase it has DNA-dependent ATPase activity.</text>
</comment>
<comment type="similarity">
    <text evidence="1 12">Belongs to the helicase family. DnaB subfamily.</text>
</comment>
<reference evidence="15" key="1">
    <citation type="journal article" name="DNA Res.">
        <title>The physiological potential of anammox bacteria as revealed by their core genome structure.</title>
        <authorList>
            <person name="Okubo T."/>
            <person name="Toyoda A."/>
            <person name="Fukuhara K."/>
            <person name="Uchiyama I."/>
            <person name="Harigaya Y."/>
            <person name="Kuroiwa M."/>
            <person name="Suzuki T."/>
            <person name="Murakami Y."/>
            <person name="Suwa Y."/>
            <person name="Takami H."/>
        </authorList>
    </citation>
    <scope>NUCLEOTIDE SEQUENCE</scope>
    <source>
        <strain evidence="15">317325-2</strain>
    </source>
</reference>
<evidence type="ECO:0000313" key="15">
    <source>
        <dbReference type="EMBL" id="BBO22496.1"/>
    </source>
</evidence>
<evidence type="ECO:0000256" key="12">
    <source>
        <dbReference type="RuleBase" id="RU362085"/>
    </source>
</evidence>
<evidence type="ECO:0000256" key="4">
    <source>
        <dbReference type="ARBA" id="ARBA00022741"/>
    </source>
</evidence>
<dbReference type="NCBIfam" id="TIGR00665">
    <property type="entry name" value="DnaB"/>
    <property type="match status" value="1"/>
</dbReference>
<dbReference type="GO" id="GO:0016787">
    <property type="term" value="F:hydrolase activity"/>
    <property type="evidence" value="ECO:0007669"/>
    <property type="project" value="UniProtKB-KW"/>
</dbReference>
<dbReference type="AlphaFoldDB" id="A0A809S1Z9"/>
<dbReference type="Gene3D" id="3.40.50.300">
    <property type="entry name" value="P-loop containing nucleotide triphosphate hydrolases"/>
    <property type="match status" value="1"/>
</dbReference>
<keyword evidence="5 12" id="KW-0378">Hydrolase</keyword>
<dbReference type="InterPro" id="IPR020588">
    <property type="entry name" value="RecA_ATP-bd"/>
</dbReference>
<dbReference type="GO" id="GO:0005829">
    <property type="term" value="C:cytosol"/>
    <property type="evidence" value="ECO:0007669"/>
    <property type="project" value="TreeGrafter"/>
</dbReference>
<evidence type="ECO:0000256" key="10">
    <source>
        <dbReference type="ARBA" id="ARBA00048954"/>
    </source>
</evidence>
<dbReference type="InterPro" id="IPR016136">
    <property type="entry name" value="DNA_helicase_N/primase_C"/>
</dbReference>
<evidence type="ECO:0000259" key="14">
    <source>
        <dbReference type="PROSITE" id="PS51199"/>
    </source>
</evidence>
<dbReference type="PANTHER" id="PTHR30153">
    <property type="entry name" value="REPLICATIVE DNA HELICASE DNAB"/>
    <property type="match status" value="1"/>
</dbReference>
<evidence type="ECO:0000256" key="9">
    <source>
        <dbReference type="ARBA" id="ARBA00023235"/>
    </source>
</evidence>
<dbReference type="InterPro" id="IPR007693">
    <property type="entry name" value="DNA_helicase_DnaB-like_N"/>
</dbReference>
<evidence type="ECO:0000256" key="3">
    <source>
        <dbReference type="ARBA" id="ARBA00022705"/>
    </source>
</evidence>
<dbReference type="InterPro" id="IPR036185">
    <property type="entry name" value="DNA_heli_DnaB-like_N_sf"/>
</dbReference>
<dbReference type="SUPFAM" id="SSF52540">
    <property type="entry name" value="P-loop containing nucleoside triphosphate hydrolases"/>
    <property type="match status" value="1"/>
</dbReference>
<gene>
    <name evidence="15" type="ORF">NPRO_00910</name>
</gene>
<dbReference type="Pfam" id="PF00772">
    <property type="entry name" value="DnaB"/>
    <property type="match status" value="1"/>
</dbReference>
<dbReference type="KEGG" id="npy:NPRO_00910"/>
<protein>
    <recommendedName>
        <fullName evidence="11 12">Replicative DNA helicase</fullName>
        <ecNumber evidence="11 12">5.6.2.3</ecNumber>
    </recommendedName>
</protein>
<sequence>MKALHEGPAPLYSVEAEMSALGAAMFGERPAELVLKLVDDDDWYFPAHRDIYIAMRQLQMDNKPIDMVTVKQELIRRGKLEAVGGEDYLIAVAEFVPTPANAETYARLVREAATLRRLEAAGHEIVKVVRGPDETVEEKVKLAEQKVYQVGIREMGKEFIPMPNLAADVMNDLDLILESGSETLGITTGFYDLDEMVQGFHPGDFVIIAARPSMGKTALVLSMALHVAELAAEQGKGSVAFFSLEMSGKQLAKRLVSMLSRISMHSMRRTDLNDNTLKQLADACEHLYSLPIYVDETSDTTPLDALAKCRRLQREHGLSLVVVDYLQLMRYHRKTENRVQEISEIARSLKAMAKELKVPVIALSQLNRSVESRDKKMPQLSDLRESGSIEAEADVVGLIYREQYYKDRESPDEARREADHTEVASIIIAKHRNGPTGFVKLGFQATYARFVNIKL</sequence>
<comment type="catalytic activity">
    <reaction evidence="10 12">
        <text>ATP + H2O = ADP + phosphate + H(+)</text>
        <dbReference type="Rhea" id="RHEA:13065"/>
        <dbReference type="ChEBI" id="CHEBI:15377"/>
        <dbReference type="ChEBI" id="CHEBI:15378"/>
        <dbReference type="ChEBI" id="CHEBI:30616"/>
        <dbReference type="ChEBI" id="CHEBI:43474"/>
        <dbReference type="ChEBI" id="CHEBI:456216"/>
        <dbReference type="EC" id="5.6.2.3"/>
    </reaction>
</comment>
<keyword evidence="8 12" id="KW-0238">DNA-binding</keyword>
<keyword evidence="2 12" id="KW-0639">Primosome</keyword>
<evidence type="ECO:0000256" key="2">
    <source>
        <dbReference type="ARBA" id="ARBA00022515"/>
    </source>
</evidence>
<evidence type="ECO:0000259" key="13">
    <source>
        <dbReference type="PROSITE" id="PS50162"/>
    </source>
</evidence>
<evidence type="ECO:0000256" key="6">
    <source>
        <dbReference type="ARBA" id="ARBA00022806"/>
    </source>
</evidence>
<evidence type="ECO:0000313" key="16">
    <source>
        <dbReference type="Proteomes" id="UP000662873"/>
    </source>
</evidence>
<dbReference type="PANTHER" id="PTHR30153:SF2">
    <property type="entry name" value="REPLICATIVE DNA HELICASE"/>
    <property type="match status" value="1"/>
</dbReference>
<dbReference type="PROSITE" id="PS51199">
    <property type="entry name" value="SF4_HELICASE"/>
    <property type="match status" value="1"/>
</dbReference>
<accession>A0A809S1Z9</accession>
<dbReference type="SUPFAM" id="SSF48024">
    <property type="entry name" value="N-terminal domain of DnaB helicase"/>
    <property type="match status" value="1"/>
</dbReference>
<evidence type="ECO:0000256" key="5">
    <source>
        <dbReference type="ARBA" id="ARBA00022801"/>
    </source>
</evidence>
<dbReference type="GO" id="GO:0006269">
    <property type="term" value="P:DNA replication, synthesis of primer"/>
    <property type="evidence" value="ECO:0007669"/>
    <property type="project" value="UniProtKB-UniRule"/>
</dbReference>
<dbReference type="GO" id="GO:0003677">
    <property type="term" value="F:DNA binding"/>
    <property type="evidence" value="ECO:0007669"/>
    <property type="project" value="UniProtKB-UniRule"/>
</dbReference>
<proteinExistence type="inferred from homology"/>
<dbReference type="GO" id="GO:0006281">
    <property type="term" value="P:DNA repair"/>
    <property type="evidence" value="ECO:0007669"/>
    <property type="project" value="InterPro"/>
</dbReference>